<dbReference type="Proteomes" id="UP001153636">
    <property type="component" value="Chromosome 6"/>
</dbReference>
<proteinExistence type="predicted"/>
<evidence type="ECO:0000313" key="3">
    <source>
        <dbReference type="Proteomes" id="UP001153636"/>
    </source>
</evidence>
<dbReference type="SUPFAM" id="SSF56112">
    <property type="entry name" value="Protein kinase-like (PK-like)"/>
    <property type="match status" value="1"/>
</dbReference>
<evidence type="ECO:0000313" key="2">
    <source>
        <dbReference type="EMBL" id="CAH1111444.1"/>
    </source>
</evidence>
<dbReference type="InterPro" id="IPR015897">
    <property type="entry name" value="CHK_kinase-like"/>
</dbReference>
<dbReference type="PANTHER" id="PTHR11012:SF55">
    <property type="entry name" value="BHLH DOMAIN-CONTAINING PROTEIN"/>
    <property type="match status" value="1"/>
</dbReference>
<name>A0A9P0D6R0_9CUCU</name>
<reference evidence="2" key="1">
    <citation type="submission" date="2022-01" db="EMBL/GenBank/DDBJ databases">
        <authorList>
            <person name="King R."/>
        </authorList>
    </citation>
    <scope>NUCLEOTIDE SEQUENCE</scope>
</reference>
<dbReference type="OrthoDB" id="191037at2759"/>
<dbReference type="EMBL" id="OV651818">
    <property type="protein sequence ID" value="CAH1111444.1"/>
    <property type="molecule type" value="Genomic_DNA"/>
</dbReference>
<dbReference type="InterPro" id="IPR011009">
    <property type="entry name" value="Kinase-like_dom_sf"/>
</dbReference>
<sequence>MTWICDEVKQLDLLLNEYLGTTKLIKDVKTKKISQPGENYGSIMYSLDVTVEDKQNKHEETIHTVAKVLPQGELIRQIFNIQTTYKNEMAFYKVIVPTMLYFQKELDIQKPIDCFAKCYAVRKNLLENSDVIDDDAVLLLENLKTAGFINIDKVKGFDLETAEMVLRSLAQFHGISLALKIKKPEVFEKKIKMHCDDYYIAVGEMPLMVPTIQLLLNENEEIKEQILPKVVGWEGAKRIPKESIFNTLVHDDLWTNNTMQKFKNGKPVENKLVDFQIIAYGSPARDLFFFYGLAFLWLS</sequence>
<protein>
    <recommendedName>
        <fullName evidence="1">CHK kinase-like domain-containing protein</fullName>
    </recommendedName>
</protein>
<dbReference type="Pfam" id="PF02958">
    <property type="entry name" value="EcKL"/>
    <property type="match status" value="1"/>
</dbReference>
<dbReference type="InterPro" id="IPR004119">
    <property type="entry name" value="EcKL"/>
</dbReference>
<dbReference type="SMART" id="SM00587">
    <property type="entry name" value="CHK"/>
    <property type="match status" value="1"/>
</dbReference>
<gene>
    <name evidence="2" type="ORF">PSYICH_LOCUS12844</name>
</gene>
<dbReference type="AlphaFoldDB" id="A0A9P0D6R0"/>
<feature type="domain" description="CHK kinase-like" evidence="1">
    <location>
        <begin position="138"/>
        <end position="293"/>
    </location>
</feature>
<organism evidence="2 3">
    <name type="scientific">Psylliodes chrysocephalus</name>
    <dbReference type="NCBI Taxonomy" id="3402493"/>
    <lineage>
        <taxon>Eukaryota</taxon>
        <taxon>Metazoa</taxon>
        <taxon>Ecdysozoa</taxon>
        <taxon>Arthropoda</taxon>
        <taxon>Hexapoda</taxon>
        <taxon>Insecta</taxon>
        <taxon>Pterygota</taxon>
        <taxon>Neoptera</taxon>
        <taxon>Endopterygota</taxon>
        <taxon>Coleoptera</taxon>
        <taxon>Polyphaga</taxon>
        <taxon>Cucujiformia</taxon>
        <taxon>Chrysomeloidea</taxon>
        <taxon>Chrysomelidae</taxon>
        <taxon>Galerucinae</taxon>
        <taxon>Alticini</taxon>
        <taxon>Psylliodes</taxon>
    </lineage>
</organism>
<keyword evidence="3" id="KW-1185">Reference proteome</keyword>
<evidence type="ECO:0000259" key="1">
    <source>
        <dbReference type="SMART" id="SM00587"/>
    </source>
</evidence>
<accession>A0A9P0D6R0</accession>
<dbReference type="PANTHER" id="PTHR11012">
    <property type="entry name" value="PROTEIN KINASE-LIKE DOMAIN-CONTAINING"/>
    <property type="match status" value="1"/>
</dbReference>